<dbReference type="AlphaFoldDB" id="A0A0H4I9K2"/>
<dbReference type="Pfam" id="PF02518">
    <property type="entry name" value="HATPase_c"/>
    <property type="match status" value="1"/>
</dbReference>
<evidence type="ECO:0000256" key="2">
    <source>
        <dbReference type="ARBA" id="ARBA00012438"/>
    </source>
</evidence>
<dbReference type="InterPro" id="IPR003594">
    <property type="entry name" value="HATPase_dom"/>
</dbReference>
<dbReference type="SUPFAM" id="SSF47384">
    <property type="entry name" value="Homodimeric domain of signal transducing histidine kinase"/>
    <property type="match status" value="1"/>
</dbReference>
<dbReference type="InterPro" id="IPR005467">
    <property type="entry name" value="His_kinase_dom"/>
</dbReference>
<dbReference type="PRINTS" id="PR00344">
    <property type="entry name" value="BCTRLSENSOR"/>
</dbReference>
<dbReference type="STRING" id="330734.ABA45_16960"/>
<dbReference type="Proteomes" id="UP000036406">
    <property type="component" value="Chromosome"/>
</dbReference>
<evidence type="ECO:0000313" key="5">
    <source>
        <dbReference type="EMBL" id="AKO54430.1"/>
    </source>
</evidence>
<dbReference type="Gene3D" id="1.10.287.130">
    <property type="match status" value="1"/>
</dbReference>
<proteinExistence type="predicted"/>
<evidence type="ECO:0000313" key="6">
    <source>
        <dbReference type="Proteomes" id="UP000036406"/>
    </source>
</evidence>
<dbReference type="PANTHER" id="PTHR43065:SF50">
    <property type="entry name" value="HISTIDINE KINASE"/>
    <property type="match status" value="1"/>
</dbReference>
<evidence type="ECO:0000256" key="1">
    <source>
        <dbReference type="ARBA" id="ARBA00000085"/>
    </source>
</evidence>
<reference evidence="5 6" key="1">
    <citation type="submission" date="2015-05" db="EMBL/GenBank/DDBJ databases">
        <title>Complete genome of Marinobacter psychrophilus strain 20041T isolated from sea-ice of the Canadian Basin.</title>
        <authorList>
            <person name="Song L."/>
            <person name="Ren L."/>
            <person name="Yu Y."/>
            <person name="Wang X."/>
        </authorList>
    </citation>
    <scope>NUCLEOTIDE SEQUENCE [LARGE SCALE GENOMIC DNA]</scope>
    <source>
        <strain evidence="5 6">20041</strain>
    </source>
</reference>
<dbReference type="EC" id="2.7.13.3" evidence="2"/>
<evidence type="ECO:0000259" key="4">
    <source>
        <dbReference type="PROSITE" id="PS50109"/>
    </source>
</evidence>
<comment type="catalytic activity">
    <reaction evidence="1">
        <text>ATP + protein L-histidine = ADP + protein N-phospho-L-histidine.</text>
        <dbReference type="EC" id="2.7.13.3"/>
    </reaction>
</comment>
<dbReference type="InterPro" id="IPR036097">
    <property type="entry name" value="HisK_dim/P_sf"/>
</dbReference>
<keyword evidence="3" id="KW-0597">Phosphoprotein</keyword>
<dbReference type="PROSITE" id="PS50109">
    <property type="entry name" value="HIS_KIN"/>
    <property type="match status" value="1"/>
</dbReference>
<dbReference type="InterPro" id="IPR036890">
    <property type="entry name" value="HATPase_C_sf"/>
</dbReference>
<gene>
    <name evidence="5" type="ORF">ABA45_16960</name>
</gene>
<protein>
    <recommendedName>
        <fullName evidence="2">histidine kinase</fullName>
        <ecNumber evidence="2">2.7.13.3</ecNumber>
    </recommendedName>
</protein>
<dbReference type="CDD" id="cd00082">
    <property type="entry name" value="HisKA"/>
    <property type="match status" value="1"/>
</dbReference>
<dbReference type="InterPro" id="IPR004358">
    <property type="entry name" value="Sig_transdc_His_kin-like_C"/>
</dbReference>
<dbReference type="PANTHER" id="PTHR43065">
    <property type="entry name" value="SENSOR HISTIDINE KINASE"/>
    <property type="match status" value="1"/>
</dbReference>
<dbReference type="Gene3D" id="3.30.565.10">
    <property type="entry name" value="Histidine kinase-like ATPase, C-terminal domain"/>
    <property type="match status" value="1"/>
</dbReference>
<organism evidence="5 6">
    <name type="scientific">Marinobacter psychrophilus</name>
    <dbReference type="NCBI Taxonomy" id="330734"/>
    <lineage>
        <taxon>Bacteria</taxon>
        <taxon>Pseudomonadati</taxon>
        <taxon>Pseudomonadota</taxon>
        <taxon>Gammaproteobacteria</taxon>
        <taxon>Pseudomonadales</taxon>
        <taxon>Marinobacteraceae</taxon>
        <taxon>Marinobacter</taxon>
    </lineage>
</organism>
<dbReference type="PATRIC" id="fig|330734.3.peg.3563"/>
<dbReference type="SUPFAM" id="SSF55874">
    <property type="entry name" value="ATPase domain of HSP90 chaperone/DNA topoisomerase II/histidine kinase"/>
    <property type="match status" value="1"/>
</dbReference>
<dbReference type="KEGG" id="mpq:ABA45_16960"/>
<feature type="domain" description="Histidine kinase" evidence="4">
    <location>
        <begin position="58"/>
        <end position="310"/>
    </location>
</feature>
<sequence length="329" mass="36910">MITVLQQERRSRESLLETQSQLHRANSALEHSLRELKKTQMAMAQQEKLASIGHLAAGVAHEINNPLGFILSNINRMHEYITDLSEVVTVAEKQLASGTHASWSNFHIYFRQLLEDKDVDFIKSDLPSLVNDCVEGGARVKDIIQSLKDFSRRDHNNDEFQLTNLHIIITKTLNLLRNEIKYDVDLKVDCDPDLYLEALPGPLSQVLSNILINATHAIRLTERRGFIQVVAFHRKHQVILKITDNGCGIHPDHQKSVFDPFFTTKKAGEGTGLGMNIAYDIIVNRHGGQLSVKSELGVGTEFFIELPMNPNRNRQSASDAASSLTTEGV</sequence>
<dbReference type="InterPro" id="IPR003661">
    <property type="entry name" value="HisK_dim/P_dom"/>
</dbReference>
<dbReference type="EMBL" id="CP011494">
    <property type="protein sequence ID" value="AKO54430.1"/>
    <property type="molecule type" value="Genomic_DNA"/>
</dbReference>
<evidence type="ECO:0000256" key="3">
    <source>
        <dbReference type="ARBA" id="ARBA00022553"/>
    </source>
</evidence>
<dbReference type="SMART" id="SM00387">
    <property type="entry name" value="HATPase_c"/>
    <property type="match status" value="1"/>
</dbReference>
<keyword evidence="6" id="KW-1185">Reference proteome</keyword>
<name>A0A0H4I9K2_9GAMM</name>
<accession>A0A0H4I9K2</accession>
<dbReference type="GO" id="GO:0000155">
    <property type="term" value="F:phosphorelay sensor kinase activity"/>
    <property type="evidence" value="ECO:0007669"/>
    <property type="project" value="InterPro"/>
</dbReference>